<organism evidence="6 7">
    <name type="scientific">Parabacteroides goldsteinii DSM 19448 = WAL 12034</name>
    <dbReference type="NCBI Taxonomy" id="927665"/>
    <lineage>
        <taxon>Bacteria</taxon>
        <taxon>Pseudomonadati</taxon>
        <taxon>Bacteroidota</taxon>
        <taxon>Bacteroidia</taxon>
        <taxon>Bacteroidales</taxon>
        <taxon>Tannerellaceae</taxon>
        <taxon>Parabacteroides</taxon>
    </lineage>
</organism>
<proteinExistence type="inferred from homology"/>
<dbReference type="GO" id="GO:0008705">
    <property type="term" value="F:methionine synthase activity"/>
    <property type="evidence" value="ECO:0007669"/>
    <property type="project" value="TreeGrafter"/>
</dbReference>
<dbReference type="PANTHER" id="PTHR45833:SF1">
    <property type="entry name" value="METHIONINE SYNTHASE"/>
    <property type="match status" value="1"/>
</dbReference>
<dbReference type="RefSeq" id="WP_046145328.1">
    <property type="nucleotide sequence ID" value="NZ_KQ033912.1"/>
</dbReference>
<feature type="domain" description="B12-binding N-terminal" evidence="5">
    <location>
        <begin position="8"/>
        <end position="102"/>
    </location>
</feature>
<evidence type="ECO:0000259" key="4">
    <source>
        <dbReference type="PROSITE" id="PS51332"/>
    </source>
</evidence>
<dbReference type="GO" id="GO:0046872">
    <property type="term" value="F:metal ion binding"/>
    <property type="evidence" value="ECO:0007669"/>
    <property type="project" value="UniProtKB-KW"/>
</dbReference>
<dbReference type="InterPro" id="IPR003759">
    <property type="entry name" value="Cbl-bd_cap"/>
</dbReference>
<dbReference type="GO" id="GO:0050667">
    <property type="term" value="P:homocysteine metabolic process"/>
    <property type="evidence" value="ECO:0007669"/>
    <property type="project" value="TreeGrafter"/>
</dbReference>
<dbReference type="PATRIC" id="fig|927665.4.peg.740"/>
<comment type="caution">
    <text evidence="6">The sequence shown here is derived from an EMBL/GenBank/DDBJ whole genome shotgun (WGS) entry which is preliminary data.</text>
</comment>
<dbReference type="Gene3D" id="3.40.50.280">
    <property type="entry name" value="Cobalamin-binding domain"/>
    <property type="match status" value="1"/>
</dbReference>
<dbReference type="InterPro" id="IPR036594">
    <property type="entry name" value="Meth_synthase_dom"/>
</dbReference>
<keyword evidence="6" id="KW-0489">Methyltransferase</keyword>
<dbReference type="SUPFAM" id="SSF47644">
    <property type="entry name" value="Methionine synthase domain"/>
    <property type="match status" value="1"/>
</dbReference>
<dbReference type="GO" id="GO:0005829">
    <property type="term" value="C:cytosol"/>
    <property type="evidence" value="ECO:0007669"/>
    <property type="project" value="TreeGrafter"/>
</dbReference>
<evidence type="ECO:0000256" key="3">
    <source>
        <dbReference type="ARBA" id="ARBA00023285"/>
    </source>
</evidence>
<keyword evidence="3" id="KW-0170">Cobalt</keyword>
<comment type="similarity">
    <text evidence="1">Belongs to the methylamine corrinoid protein family.</text>
</comment>
<keyword evidence="2" id="KW-0479">Metal-binding</keyword>
<evidence type="ECO:0000256" key="2">
    <source>
        <dbReference type="ARBA" id="ARBA00022723"/>
    </source>
</evidence>
<dbReference type="FunFam" id="3.40.50.280:FF:000003">
    <property type="entry name" value="Dimethylamine methyltransferase corrinoid protein"/>
    <property type="match status" value="1"/>
</dbReference>
<dbReference type="HOGENOM" id="CLU_082102_1_0_10"/>
<reference evidence="6 7" key="1">
    <citation type="submission" date="2013-04" db="EMBL/GenBank/DDBJ databases">
        <title>The Genome Sequence of Parabacteroides goldsteinii DSM 19448.</title>
        <authorList>
            <consortium name="The Broad Institute Genomics Platform"/>
            <person name="Earl A."/>
            <person name="Ward D."/>
            <person name="Feldgarden M."/>
            <person name="Gevers D."/>
            <person name="Martens E."/>
            <person name="Sakamoto M."/>
            <person name="Benno Y."/>
            <person name="Song Y."/>
            <person name="Liu C."/>
            <person name="Lee J."/>
            <person name="Bolanos M."/>
            <person name="Vaisanen M.L."/>
            <person name="Finegold S.M."/>
            <person name="Walker B."/>
            <person name="Young S."/>
            <person name="Zeng Q."/>
            <person name="Gargeya S."/>
            <person name="Fitzgerald M."/>
            <person name="Haas B."/>
            <person name="Abouelleil A."/>
            <person name="Allen A.W."/>
            <person name="Alvarado L."/>
            <person name="Arachchi H.M."/>
            <person name="Berlin A.M."/>
            <person name="Chapman S.B."/>
            <person name="Gainer-Dewar J."/>
            <person name="Goldberg J."/>
            <person name="Griggs A."/>
            <person name="Gujja S."/>
            <person name="Hansen M."/>
            <person name="Howarth C."/>
            <person name="Imamovic A."/>
            <person name="Ireland A."/>
            <person name="Larimer J."/>
            <person name="McCowan C."/>
            <person name="Murphy C."/>
            <person name="Pearson M."/>
            <person name="Poon T.W."/>
            <person name="Priest M."/>
            <person name="Roberts A."/>
            <person name="Saif S."/>
            <person name="Shea T."/>
            <person name="Sisk P."/>
            <person name="Sykes S."/>
            <person name="Wortman J."/>
            <person name="Nusbaum C."/>
            <person name="Birren B."/>
        </authorList>
    </citation>
    <scope>NUCLEOTIDE SEQUENCE [LARGE SCALE GENOMIC DNA]</scope>
    <source>
        <strain evidence="6 7">DSM 19448</strain>
    </source>
</reference>
<dbReference type="GO" id="GO:0046653">
    <property type="term" value="P:tetrahydrofolate metabolic process"/>
    <property type="evidence" value="ECO:0007669"/>
    <property type="project" value="TreeGrafter"/>
</dbReference>
<dbReference type="InterPro" id="IPR036724">
    <property type="entry name" value="Cobalamin-bd_sf"/>
</dbReference>
<dbReference type="GO" id="GO:0032259">
    <property type="term" value="P:methylation"/>
    <property type="evidence" value="ECO:0007669"/>
    <property type="project" value="UniProtKB-KW"/>
</dbReference>
<dbReference type="Proteomes" id="UP000033047">
    <property type="component" value="Unassembled WGS sequence"/>
</dbReference>
<dbReference type="PROSITE" id="PS51332">
    <property type="entry name" value="B12_BINDING"/>
    <property type="match status" value="1"/>
</dbReference>
<dbReference type="STRING" id="927665.HMPREF1535_00731"/>
<dbReference type="SUPFAM" id="SSF52242">
    <property type="entry name" value="Cobalamin (vitamin B12)-binding domain"/>
    <property type="match status" value="1"/>
</dbReference>
<name>A0A0F5JP30_9BACT</name>
<dbReference type="InterPro" id="IPR050554">
    <property type="entry name" value="Met_Synthase/Corrinoid"/>
</dbReference>
<gene>
    <name evidence="6" type="ORF">HMPREF1535_00731</name>
</gene>
<dbReference type="GO" id="GO:0031419">
    <property type="term" value="F:cobalamin binding"/>
    <property type="evidence" value="ECO:0007669"/>
    <property type="project" value="InterPro"/>
</dbReference>
<dbReference type="Gene3D" id="1.10.1240.10">
    <property type="entry name" value="Methionine synthase domain"/>
    <property type="match status" value="1"/>
</dbReference>
<evidence type="ECO:0000313" key="7">
    <source>
        <dbReference type="Proteomes" id="UP000033047"/>
    </source>
</evidence>
<dbReference type="AlphaFoldDB" id="A0A0F5JP30"/>
<keyword evidence="6" id="KW-0808">Transferase</keyword>
<dbReference type="PROSITE" id="PS51337">
    <property type="entry name" value="B12_BINDING_NTER"/>
    <property type="match status" value="1"/>
</dbReference>
<dbReference type="Pfam" id="PF02607">
    <property type="entry name" value="B12-binding_2"/>
    <property type="match status" value="1"/>
</dbReference>
<evidence type="ECO:0000259" key="5">
    <source>
        <dbReference type="PROSITE" id="PS51337"/>
    </source>
</evidence>
<dbReference type="EMBL" id="AQHV01000003">
    <property type="protein sequence ID" value="KKB59172.1"/>
    <property type="molecule type" value="Genomic_DNA"/>
</dbReference>
<dbReference type="CDD" id="cd02070">
    <property type="entry name" value="corrinoid_protein_B12-BD"/>
    <property type="match status" value="1"/>
</dbReference>
<dbReference type="Pfam" id="PF02310">
    <property type="entry name" value="B12-binding"/>
    <property type="match status" value="1"/>
</dbReference>
<dbReference type="PANTHER" id="PTHR45833">
    <property type="entry name" value="METHIONINE SYNTHASE"/>
    <property type="match status" value="1"/>
</dbReference>
<dbReference type="SMART" id="SM01018">
    <property type="entry name" value="B12-binding_2"/>
    <property type="match status" value="1"/>
</dbReference>
<sequence>MENTLERIALCVEVGKINAKTPYPPAMKGEDGADELTQKALEQGYSPNDILTKGLIVGMNNIGVKFKENKVFVPQVLMSAKAMSGGMQHLKRYFNDGSVKRKGKLIIGTVKGDLHDIGKNLVCMMVEGNGYEIIDLGVDVTEEKFVDAVRENPDAFVGMSALLTTTMVNMESINTAIKAEFPQVKTFIGGAPVSSDFAQKIGADYYTEEPQRLVEILNQLTSN</sequence>
<evidence type="ECO:0000256" key="1">
    <source>
        <dbReference type="ARBA" id="ARBA00010854"/>
    </source>
</evidence>
<evidence type="ECO:0000313" key="6">
    <source>
        <dbReference type="EMBL" id="KKB59172.1"/>
    </source>
</evidence>
<dbReference type="InterPro" id="IPR006158">
    <property type="entry name" value="Cobalamin-bd"/>
</dbReference>
<feature type="domain" description="B12-binding" evidence="4">
    <location>
        <begin position="102"/>
        <end position="223"/>
    </location>
</feature>
<protein>
    <submittedName>
        <fullName evidence="6">Methanosarcina family methyltransferase cognate corrinoid protein</fullName>
    </submittedName>
</protein>
<accession>A0A0F5JP30</accession>